<accession>A0A542DT61</accession>
<name>A0A542DT61_9ACTN</name>
<reference evidence="1 2" key="1">
    <citation type="submission" date="2019-06" db="EMBL/GenBank/DDBJ databases">
        <title>Sequencing the genomes of 1000 actinobacteria strains.</title>
        <authorList>
            <person name="Klenk H.-P."/>
        </authorList>
    </citation>
    <scope>NUCLEOTIDE SEQUENCE [LARGE SCALE GENOMIC DNA]</scope>
    <source>
        <strain evidence="1 2">DSM 17305</strain>
    </source>
</reference>
<evidence type="ECO:0000313" key="2">
    <source>
        <dbReference type="Proteomes" id="UP000316298"/>
    </source>
</evidence>
<proteinExistence type="predicted"/>
<evidence type="ECO:0000313" key="1">
    <source>
        <dbReference type="EMBL" id="TQJ06204.1"/>
    </source>
</evidence>
<keyword evidence="2" id="KW-1185">Reference proteome</keyword>
<protein>
    <submittedName>
        <fullName evidence="1">Uncharacterized protein</fullName>
    </submittedName>
</protein>
<dbReference type="RefSeq" id="WP_238332503.1">
    <property type="nucleotide sequence ID" value="NZ_BAAAKA010000014.1"/>
</dbReference>
<organism evidence="1 2">
    <name type="scientific">Kribbella jejuensis</name>
    <dbReference type="NCBI Taxonomy" id="236068"/>
    <lineage>
        <taxon>Bacteria</taxon>
        <taxon>Bacillati</taxon>
        <taxon>Actinomycetota</taxon>
        <taxon>Actinomycetes</taxon>
        <taxon>Propionibacteriales</taxon>
        <taxon>Kribbellaceae</taxon>
        <taxon>Kribbella</taxon>
    </lineage>
</organism>
<dbReference type="EMBL" id="VFMM01000003">
    <property type="protein sequence ID" value="TQJ06204.1"/>
    <property type="molecule type" value="Genomic_DNA"/>
</dbReference>
<dbReference type="Proteomes" id="UP000316298">
    <property type="component" value="Unassembled WGS sequence"/>
</dbReference>
<dbReference type="AlphaFoldDB" id="A0A542DT61"/>
<gene>
    <name evidence="1" type="ORF">FB475_5859</name>
</gene>
<comment type="caution">
    <text evidence="1">The sequence shown here is derived from an EMBL/GenBank/DDBJ whole genome shotgun (WGS) entry which is preliminary data.</text>
</comment>
<sequence>MIDPRAAVTQQPSPTMDPALVARLPLPSHVTVRVDGRSRRGWLIGSSHEPTGWIGRVQYDDDCGQEVTAEIPAEQISPAGAGWVD</sequence>